<reference evidence="1" key="1">
    <citation type="journal article" date="2014" name="Front. Microbiol.">
        <title>High frequency of phylogenetically diverse reductive dehalogenase-homologous genes in deep subseafloor sedimentary metagenomes.</title>
        <authorList>
            <person name="Kawai M."/>
            <person name="Futagami T."/>
            <person name="Toyoda A."/>
            <person name="Takaki Y."/>
            <person name="Nishi S."/>
            <person name="Hori S."/>
            <person name="Arai W."/>
            <person name="Tsubouchi T."/>
            <person name="Morono Y."/>
            <person name="Uchiyama I."/>
            <person name="Ito T."/>
            <person name="Fujiyama A."/>
            <person name="Inagaki F."/>
            <person name="Takami H."/>
        </authorList>
    </citation>
    <scope>NUCLEOTIDE SEQUENCE</scope>
    <source>
        <strain evidence="1">Expedition CK06-06</strain>
    </source>
</reference>
<name>X1J787_9ZZZZ</name>
<accession>X1J787</accession>
<dbReference type="EMBL" id="BARV01000938">
    <property type="protein sequence ID" value="GAH90581.1"/>
    <property type="molecule type" value="Genomic_DNA"/>
</dbReference>
<evidence type="ECO:0008006" key="2">
    <source>
        <dbReference type="Google" id="ProtNLM"/>
    </source>
</evidence>
<dbReference type="Gene3D" id="3.40.190.10">
    <property type="entry name" value="Periplasmic binding protein-like II"/>
    <property type="match status" value="2"/>
</dbReference>
<proteinExistence type="predicted"/>
<organism evidence="1">
    <name type="scientific">marine sediment metagenome</name>
    <dbReference type="NCBI Taxonomy" id="412755"/>
    <lineage>
        <taxon>unclassified sequences</taxon>
        <taxon>metagenomes</taxon>
        <taxon>ecological metagenomes</taxon>
    </lineage>
</organism>
<protein>
    <recommendedName>
        <fullName evidence="2">Extracellular solute-binding protein</fullName>
    </recommendedName>
</protein>
<comment type="caution">
    <text evidence="1">The sequence shown here is derived from an EMBL/GenBank/DDBJ whole genome shotgun (WGS) entry which is preliminary data.</text>
</comment>
<evidence type="ECO:0000313" key="1">
    <source>
        <dbReference type="EMBL" id="GAH90581.1"/>
    </source>
</evidence>
<dbReference type="SUPFAM" id="SSF53850">
    <property type="entry name" value="Periplasmic binding protein-like II"/>
    <property type="match status" value="1"/>
</dbReference>
<dbReference type="AlphaFoldDB" id="X1J787"/>
<gene>
    <name evidence="1" type="ORF">S06H3_03009</name>
</gene>
<sequence>MLFNNEGGKAALKLVYDMIYVDKSTSLNFPDPRAALLQGIAAMQISETISIQARQPKEAPNLRWGVDLPPVRYVGYEPATNLNSWFYSVPRLSMNKELTWKAIKWINSVQRDYELCAKYKSTPRYKENWAKPPFTTDPYAVALRKMLPYGRAYPNNLGLDGIMESLGAAIQKVWHNEAEIGPALAEAEELANKAIRDAAK</sequence>